<dbReference type="SUPFAM" id="SSF55874">
    <property type="entry name" value="ATPase domain of HSP90 chaperone/DNA topoisomerase II/histidine kinase"/>
    <property type="match status" value="1"/>
</dbReference>
<dbReference type="InterPro" id="IPR005467">
    <property type="entry name" value="His_kinase_dom"/>
</dbReference>
<name>A0ABS1J6Q0_9BACL</name>
<evidence type="ECO:0000256" key="8">
    <source>
        <dbReference type="ARBA" id="ARBA00023012"/>
    </source>
</evidence>
<dbReference type="Pfam" id="PF02518">
    <property type="entry name" value="HATPase_c"/>
    <property type="match status" value="1"/>
</dbReference>
<keyword evidence="11" id="KW-1185">Reference proteome</keyword>
<keyword evidence="4" id="KW-0808">Transferase</keyword>
<dbReference type="CDD" id="cd00082">
    <property type="entry name" value="HisKA"/>
    <property type="match status" value="1"/>
</dbReference>
<dbReference type="SMART" id="SM00388">
    <property type="entry name" value="HisKA"/>
    <property type="match status" value="1"/>
</dbReference>
<dbReference type="InterPro" id="IPR025751">
    <property type="entry name" value="RsbRD_N_dom"/>
</dbReference>
<evidence type="ECO:0000256" key="1">
    <source>
        <dbReference type="ARBA" id="ARBA00000085"/>
    </source>
</evidence>
<dbReference type="SMART" id="SM00387">
    <property type="entry name" value="HATPase_c"/>
    <property type="match status" value="1"/>
</dbReference>
<dbReference type="EMBL" id="JAEQNB010000001">
    <property type="protein sequence ID" value="MBL0385962.1"/>
    <property type="molecule type" value="Genomic_DNA"/>
</dbReference>
<evidence type="ECO:0000256" key="4">
    <source>
        <dbReference type="ARBA" id="ARBA00022679"/>
    </source>
</evidence>
<dbReference type="Pfam" id="PF14361">
    <property type="entry name" value="RsbRD_N"/>
    <property type="match status" value="1"/>
</dbReference>
<organism evidence="10 11">
    <name type="scientific">Tumebacillus amylolyticus</name>
    <dbReference type="NCBI Taxonomy" id="2801339"/>
    <lineage>
        <taxon>Bacteria</taxon>
        <taxon>Bacillati</taxon>
        <taxon>Bacillota</taxon>
        <taxon>Bacilli</taxon>
        <taxon>Bacillales</taxon>
        <taxon>Alicyclobacillaceae</taxon>
        <taxon>Tumebacillus</taxon>
    </lineage>
</organism>
<evidence type="ECO:0000259" key="9">
    <source>
        <dbReference type="PROSITE" id="PS50109"/>
    </source>
</evidence>
<dbReference type="InterPro" id="IPR036890">
    <property type="entry name" value="HATPase_C_sf"/>
</dbReference>
<dbReference type="InterPro" id="IPR036097">
    <property type="entry name" value="HisK_dim/P_sf"/>
</dbReference>
<evidence type="ECO:0000256" key="5">
    <source>
        <dbReference type="ARBA" id="ARBA00022741"/>
    </source>
</evidence>
<dbReference type="RefSeq" id="WP_201631593.1">
    <property type="nucleotide sequence ID" value="NZ_JAEQNB010000001.1"/>
</dbReference>
<keyword evidence="6" id="KW-0418">Kinase</keyword>
<sequence length="380" mass="44289">MLTVVQGFRARMQERIREFTYRWWTDRHEDNQNFFYHVEDKFYEQTLRQEAEELLDIVFSSFFGPAREKMLQWARETSAKRAVQDVPPEEAIERFRMFRRVLQQFFMEYAEEQQLDLPLSLQVAEEMTHNVELAMQNWMACYMELKNSYLNEQKKRFDVERLASIGQMAAGVAHEVRNPLTATRGFLQLLAEVQPHAFLNIAMEELDRGIDTISSMLDVAKPPVPDAPKSPLLMAPLLKHTVDLFHDKQYKKRVVCEFQDEDCTVLGRRETLKQAFFNVIKNALEAMKDLEDPVLTLRHFRRGRTLVIEVQDNGMGIPAGKLHLLGTPFFSMKDAGNGLGLTMVYRTMHEHFAHVTVESDEGQGVLFRFEFPMESSVQVL</sequence>
<dbReference type="InterPro" id="IPR003594">
    <property type="entry name" value="HATPase_dom"/>
</dbReference>
<evidence type="ECO:0000256" key="7">
    <source>
        <dbReference type="ARBA" id="ARBA00022840"/>
    </source>
</evidence>
<dbReference type="EC" id="2.7.13.3" evidence="2"/>
<accession>A0ABS1J6Q0</accession>
<evidence type="ECO:0000313" key="10">
    <source>
        <dbReference type="EMBL" id="MBL0385962.1"/>
    </source>
</evidence>
<evidence type="ECO:0000256" key="2">
    <source>
        <dbReference type="ARBA" id="ARBA00012438"/>
    </source>
</evidence>
<dbReference type="Proteomes" id="UP000602284">
    <property type="component" value="Unassembled WGS sequence"/>
</dbReference>
<feature type="domain" description="Histidine kinase" evidence="9">
    <location>
        <begin position="171"/>
        <end position="375"/>
    </location>
</feature>
<evidence type="ECO:0000256" key="6">
    <source>
        <dbReference type="ARBA" id="ARBA00022777"/>
    </source>
</evidence>
<keyword evidence="8" id="KW-0902">Two-component regulatory system</keyword>
<evidence type="ECO:0000256" key="3">
    <source>
        <dbReference type="ARBA" id="ARBA00022553"/>
    </source>
</evidence>
<reference evidence="10 11" key="1">
    <citation type="submission" date="2021-01" db="EMBL/GenBank/DDBJ databases">
        <title>Tumebacillus sp. strain ITR2 16S ribosomal RNA gene Genome sequencing and assembly.</title>
        <authorList>
            <person name="Kang M."/>
        </authorList>
    </citation>
    <scope>NUCLEOTIDE SEQUENCE [LARGE SCALE GENOMIC DNA]</scope>
    <source>
        <strain evidence="10 11">ITR2</strain>
    </source>
</reference>
<dbReference type="PRINTS" id="PR00344">
    <property type="entry name" value="BCTRLSENSOR"/>
</dbReference>
<keyword evidence="7" id="KW-0067">ATP-binding</keyword>
<gene>
    <name evidence="10" type="ORF">JJB07_04790</name>
</gene>
<comment type="caution">
    <text evidence="10">The sequence shown here is derived from an EMBL/GenBank/DDBJ whole genome shotgun (WGS) entry which is preliminary data.</text>
</comment>
<dbReference type="PANTHER" id="PTHR43065">
    <property type="entry name" value="SENSOR HISTIDINE KINASE"/>
    <property type="match status" value="1"/>
</dbReference>
<keyword evidence="5" id="KW-0547">Nucleotide-binding</keyword>
<protein>
    <recommendedName>
        <fullName evidence="2">histidine kinase</fullName>
        <ecNumber evidence="2">2.7.13.3</ecNumber>
    </recommendedName>
</protein>
<proteinExistence type="predicted"/>
<dbReference type="InterPro" id="IPR003661">
    <property type="entry name" value="HisK_dim/P_dom"/>
</dbReference>
<dbReference type="Gene3D" id="3.30.565.10">
    <property type="entry name" value="Histidine kinase-like ATPase, C-terminal domain"/>
    <property type="match status" value="1"/>
</dbReference>
<evidence type="ECO:0000313" key="11">
    <source>
        <dbReference type="Proteomes" id="UP000602284"/>
    </source>
</evidence>
<dbReference type="SUPFAM" id="SSF47384">
    <property type="entry name" value="Homodimeric domain of signal transducing histidine kinase"/>
    <property type="match status" value="1"/>
</dbReference>
<dbReference type="CDD" id="cd00075">
    <property type="entry name" value="HATPase"/>
    <property type="match status" value="1"/>
</dbReference>
<dbReference type="PROSITE" id="PS50109">
    <property type="entry name" value="HIS_KIN"/>
    <property type="match status" value="1"/>
</dbReference>
<dbReference type="InterPro" id="IPR004358">
    <property type="entry name" value="Sig_transdc_His_kin-like_C"/>
</dbReference>
<dbReference type="PANTHER" id="PTHR43065:SF46">
    <property type="entry name" value="C4-DICARBOXYLATE TRANSPORT SENSOR PROTEIN DCTB"/>
    <property type="match status" value="1"/>
</dbReference>
<comment type="catalytic activity">
    <reaction evidence="1">
        <text>ATP + protein L-histidine = ADP + protein N-phospho-L-histidine.</text>
        <dbReference type="EC" id="2.7.13.3"/>
    </reaction>
</comment>
<dbReference type="Gene3D" id="1.10.287.130">
    <property type="match status" value="1"/>
</dbReference>
<keyword evidence="3" id="KW-0597">Phosphoprotein</keyword>
<dbReference type="Pfam" id="PF00512">
    <property type="entry name" value="HisKA"/>
    <property type="match status" value="1"/>
</dbReference>